<keyword evidence="7" id="KW-1133">Transmembrane helix</keyword>
<dbReference type="SUPFAM" id="SSF55486">
    <property type="entry name" value="Metalloproteases ('zincins'), catalytic domain"/>
    <property type="match status" value="1"/>
</dbReference>
<dbReference type="InterPro" id="IPR018497">
    <property type="entry name" value="Peptidase_M13_C"/>
</dbReference>
<keyword evidence="11" id="KW-1185">Reference proteome</keyword>
<dbReference type="InterPro" id="IPR042089">
    <property type="entry name" value="Peptidase_M13_dom_2"/>
</dbReference>
<dbReference type="Gene3D" id="1.10.1380.10">
    <property type="entry name" value="Neutral endopeptidase , domain2"/>
    <property type="match status" value="2"/>
</dbReference>
<keyword evidence="4" id="KW-0378">Hydrolase</keyword>
<evidence type="ECO:0000259" key="8">
    <source>
        <dbReference type="Pfam" id="PF01431"/>
    </source>
</evidence>
<organism evidence="10 11">
    <name type="scientific">Anolis carolinensis</name>
    <name type="common">Green anole</name>
    <name type="synonym">American chameleon</name>
    <dbReference type="NCBI Taxonomy" id="28377"/>
    <lineage>
        <taxon>Eukaryota</taxon>
        <taxon>Metazoa</taxon>
        <taxon>Chordata</taxon>
        <taxon>Craniata</taxon>
        <taxon>Vertebrata</taxon>
        <taxon>Euteleostomi</taxon>
        <taxon>Lepidosauria</taxon>
        <taxon>Squamata</taxon>
        <taxon>Bifurcata</taxon>
        <taxon>Unidentata</taxon>
        <taxon>Episquamata</taxon>
        <taxon>Toxicofera</taxon>
        <taxon>Iguania</taxon>
        <taxon>Dactyloidae</taxon>
        <taxon>Anolis</taxon>
    </lineage>
</organism>
<keyword evidence="7" id="KW-0472">Membrane</keyword>
<dbReference type="Pfam" id="PF01431">
    <property type="entry name" value="Peptidase_M13"/>
    <property type="match status" value="1"/>
</dbReference>
<feature type="transmembrane region" description="Helical" evidence="7">
    <location>
        <begin position="21"/>
        <end position="42"/>
    </location>
</feature>
<reference evidence="10 11" key="1">
    <citation type="submission" date="2009-12" db="EMBL/GenBank/DDBJ databases">
        <title>The Genome Sequence of Anolis carolinensis (Green Anole Lizard).</title>
        <authorList>
            <consortium name="The Genome Sequencing Platform"/>
            <person name="Di Palma F."/>
            <person name="Alfoldi J."/>
            <person name="Heiman D."/>
            <person name="Young S."/>
            <person name="Grabherr M."/>
            <person name="Johnson J."/>
            <person name="Lander E.S."/>
            <person name="Lindblad-Toh K."/>
        </authorList>
    </citation>
    <scope>NUCLEOTIDE SEQUENCE [LARGE SCALE GENOMIC DNA]</scope>
    <source>
        <strain evidence="10 11">JBL SC #1</strain>
    </source>
</reference>
<evidence type="ECO:0000256" key="4">
    <source>
        <dbReference type="ARBA" id="ARBA00022801"/>
    </source>
</evidence>
<proteinExistence type="predicted"/>
<reference evidence="10" key="2">
    <citation type="submission" date="2025-08" db="UniProtKB">
        <authorList>
            <consortium name="Ensembl"/>
        </authorList>
    </citation>
    <scope>IDENTIFICATION</scope>
</reference>
<sequence length="703" mass="81026">MEGEAAGSSMPANKKAASKPLRIALGVFVTSTVALGTALFLVSQGHIKLQPKQQYCLTSECIEAAAAIKSKLNTSVDPCDNFFRFACEGWIQNNPIPEDSSSYGIYPWLRHNVDLKLKALLEKPLSKRRDSEAVQKAKTLYNSCMNENKIEKADAKPLLSMLKHSPFRWPVLESNIGPEGLWSERKFSMVQTLAALRSQYSSSVFIRMYVSSDDKMSNEHIIKLDQASLSLSAQEDYLKNTTEAKAYRDALFQFMVDIAVLLGANASRAELDMKSVLKLEVKIAEIMIPPENRTSESMYNKMNISELTTMIPQFDWLAYIKKVIDTKLYPDLKDIDDSENIIVRVPQYFKDLFRILEGERKKTIANYLVWRMVYSRIFNLSRRFQYRWLDFSRMAELTEGIRWAFMDMLENENTWMDSETKSKAVEKAKAVLAKVGYPEFIMNDTYIAEGIKTLKFSETDYFGNVLQTRKHAAQSDFYWLRKEVPKTEWFTSPTTVNAFYSSSTNQIRFPAGELQKPFFWGTEYPRSLSYGAIGVIVGHEFTHGFDNNGRKYDKNGNLDPWWSLDSEEKFKEKTKCMINQYNNYYWKKAGLNVKGKRTLAENIADNGGLREAFRAYRKWIKEKRQGEEEALLPGIDFTPNQLFFLSYAHVRCNSFRPEAAREQIYTGAHSPPQFRVIGAMSNFEEFRKAFTCTENTTMNREHK</sequence>
<dbReference type="PRINTS" id="PR00786">
    <property type="entry name" value="NEPRILYSIN"/>
</dbReference>
<comment type="cofactor">
    <cofactor evidence="1">
        <name>Zn(2+)</name>
        <dbReference type="ChEBI" id="CHEBI:29105"/>
    </cofactor>
</comment>
<evidence type="ECO:0000256" key="1">
    <source>
        <dbReference type="ARBA" id="ARBA00001947"/>
    </source>
</evidence>
<evidence type="ECO:0000313" key="10">
    <source>
        <dbReference type="Ensembl" id="ENSACAP00000037572.1"/>
    </source>
</evidence>
<name>A0A803TQT2_ANOCA</name>
<feature type="domain" description="Peptidase M13 C-terminal" evidence="8">
    <location>
        <begin position="497"/>
        <end position="702"/>
    </location>
</feature>
<dbReference type="GeneTree" id="ENSGT00940000157313"/>
<dbReference type="InterPro" id="IPR000718">
    <property type="entry name" value="Peptidase_M13"/>
</dbReference>
<dbReference type="GO" id="GO:0006508">
    <property type="term" value="P:proteolysis"/>
    <property type="evidence" value="ECO:0007669"/>
    <property type="project" value="UniProtKB-KW"/>
</dbReference>
<dbReference type="AlphaFoldDB" id="A0A803TQT2"/>
<evidence type="ECO:0000256" key="3">
    <source>
        <dbReference type="ARBA" id="ARBA00022723"/>
    </source>
</evidence>
<evidence type="ECO:0000256" key="5">
    <source>
        <dbReference type="ARBA" id="ARBA00022833"/>
    </source>
</evidence>
<protein>
    <submittedName>
        <fullName evidence="10">Phosphate regulating endopeptidase X-linked</fullName>
    </submittedName>
</protein>
<reference evidence="10" key="3">
    <citation type="submission" date="2025-09" db="UniProtKB">
        <authorList>
            <consortium name="Ensembl"/>
        </authorList>
    </citation>
    <scope>IDENTIFICATION</scope>
</reference>
<evidence type="ECO:0000259" key="9">
    <source>
        <dbReference type="Pfam" id="PF05649"/>
    </source>
</evidence>
<dbReference type="PANTHER" id="PTHR11733:SF133">
    <property type="entry name" value="PHOSPHATE-REGULATING NEUTRAL ENDOPEPTIDASE PHEX"/>
    <property type="match status" value="1"/>
</dbReference>
<dbReference type="Pfam" id="PF05649">
    <property type="entry name" value="Peptidase_M13_N"/>
    <property type="match status" value="1"/>
</dbReference>
<dbReference type="CDD" id="cd08662">
    <property type="entry name" value="M13"/>
    <property type="match status" value="1"/>
</dbReference>
<feature type="domain" description="Peptidase M13 N-terminal" evidence="9">
    <location>
        <begin position="78"/>
        <end position="393"/>
    </location>
</feature>
<dbReference type="GO" id="GO:0046872">
    <property type="term" value="F:metal ion binding"/>
    <property type="evidence" value="ECO:0007669"/>
    <property type="project" value="UniProtKB-KW"/>
</dbReference>
<dbReference type="InterPro" id="IPR008753">
    <property type="entry name" value="Peptidase_M13_N"/>
</dbReference>
<keyword evidence="5" id="KW-0862">Zinc</keyword>
<dbReference type="Ensembl" id="ENSACAT00000058396.1">
    <property type="protein sequence ID" value="ENSACAP00000037572.1"/>
    <property type="gene ID" value="ENSACAG00000007524.4"/>
</dbReference>
<dbReference type="Proteomes" id="UP000001646">
    <property type="component" value="Chromosome 3"/>
</dbReference>
<dbReference type="PANTHER" id="PTHR11733">
    <property type="entry name" value="ZINC METALLOPROTEASE FAMILY M13 NEPRILYSIN-RELATED"/>
    <property type="match status" value="1"/>
</dbReference>
<dbReference type="PROSITE" id="PS51885">
    <property type="entry name" value="NEPRILYSIN"/>
    <property type="match status" value="1"/>
</dbReference>
<accession>A0A803TQT2</accession>
<gene>
    <name evidence="10" type="primary">PHEX</name>
</gene>
<dbReference type="InterPro" id="IPR024079">
    <property type="entry name" value="MetalloPept_cat_dom_sf"/>
</dbReference>
<keyword evidence="3" id="KW-0479">Metal-binding</keyword>
<evidence type="ECO:0000256" key="6">
    <source>
        <dbReference type="ARBA" id="ARBA00023049"/>
    </source>
</evidence>
<evidence type="ECO:0000256" key="2">
    <source>
        <dbReference type="ARBA" id="ARBA00022670"/>
    </source>
</evidence>
<evidence type="ECO:0000313" key="11">
    <source>
        <dbReference type="Proteomes" id="UP000001646"/>
    </source>
</evidence>
<keyword evidence="7" id="KW-0812">Transmembrane</keyword>
<dbReference type="Gene3D" id="3.40.390.10">
    <property type="entry name" value="Collagenase (Catalytic Domain)"/>
    <property type="match status" value="2"/>
</dbReference>
<keyword evidence="2" id="KW-0645">Protease</keyword>
<dbReference type="Bgee" id="ENSACAG00000007524">
    <property type="expression patterns" value="Expressed in lung and 9 other cell types or tissues"/>
</dbReference>
<keyword evidence="6" id="KW-0482">Metalloprotease</keyword>
<dbReference type="GO" id="GO:0004222">
    <property type="term" value="F:metalloendopeptidase activity"/>
    <property type="evidence" value="ECO:0007669"/>
    <property type="project" value="InterPro"/>
</dbReference>
<evidence type="ECO:0000256" key="7">
    <source>
        <dbReference type="SAM" id="Phobius"/>
    </source>
</evidence>